<feature type="region of interest" description="Disordered" evidence="5">
    <location>
        <begin position="240"/>
        <end position="294"/>
    </location>
</feature>
<feature type="compositionally biased region" description="Basic and acidic residues" evidence="5">
    <location>
        <begin position="270"/>
        <end position="285"/>
    </location>
</feature>
<dbReference type="SUPFAM" id="SSF57850">
    <property type="entry name" value="RING/U-box"/>
    <property type="match status" value="1"/>
</dbReference>
<feature type="region of interest" description="Disordered" evidence="5">
    <location>
        <begin position="310"/>
        <end position="372"/>
    </location>
</feature>
<dbReference type="InterPro" id="IPR017907">
    <property type="entry name" value="Znf_RING_CS"/>
</dbReference>
<dbReference type="Proteomes" id="UP000821853">
    <property type="component" value="Chromosome 10"/>
</dbReference>
<evidence type="ECO:0000313" key="8">
    <source>
        <dbReference type="Proteomes" id="UP000821853"/>
    </source>
</evidence>
<dbReference type="PROSITE" id="PS50089">
    <property type="entry name" value="ZF_RING_2"/>
    <property type="match status" value="1"/>
</dbReference>
<dbReference type="InterPro" id="IPR001841">
    <property type="entry name" value="Znf_RING"/>
</dbReference>
<accession>A0A9J6FN64</accession>
<organism evidence="7 8">
    <name type="scientific">Haemaphysalis longicornis</name>
    <name type="common">Bush tick</name>
    <dbReference type="NCBI Taxonomy" id="44386"/>
    <lineage>
        <taxon>Eukaryota</taxon>
        <taxon>Metazoa</taxon>
        <taxon>Ecdysozoa</taxon>
        <taxon>Arthropoda</taxon>
        <taxon>Chelicerata</taxon>
        <taxon>Arachnida</taxon>
        <taxon>Acari</taxon>
        <taxon>Parasitiformes</taxon>
        <taxon>Ixodida</taxon>
        <taxon>Ixodoidea</taxon>
        <taxon>Ixodidae</taxon>
        <taxon>Haemaphysalinae</taxon>
        <taxon>Haemaphysalis</taxon>
    </lineage>
</organism>
<feature type="compositionally biased region" description="Low complexity" evidence="5">
    <location>
        <begin position="242"/>
        <end position="254"/>
    </location>
</feature>
<dbReference type="EMBL" id="JABSTR010000002">
    <property type="protein sequence ID" value="KAH9364279.1"/>
    <property type="molecule type" value="Genomic_DNA"/>
</dbReference>
<evidence type="ECO:0000256" key="1">
    <source>
        <dbReference type="ARBA" id="ARBA00022723"/>
    </source>
</evidence>
<dbReference type="PANTHER" id="PTHR10131:SF138">
    <property type="entry name" value="RE66324P"/>
    <property type="match status" value="1"/>
</dbReference>
<dbReference type="Gene3D" id="3.30.40.10">
    <property type="entry name" value="Zinc/RING finger domain, C3HC4 (zinc finger)"/>
    <property type="match status" value="2"/>
</dbReference>
<dbReference type="GO" id="GO:0043122">
    <property type="term" value="P:regulation of canonical NF-kappaB signal transduction"/>
    <property type="evidence" value="ECO:0007669"/>
    <property type="project" value="TreeGrafter"/>
</dbReference>
<dbReference type="GO" id="GO:0005164">
    <property type="term" value="F:tumor necrosis factor receptor binding"/>
    <property type="evidence" value="ECO:0007669"/>
    <property type="project" value="TreeGrafter"/>
</dbReference>
<evidence type="ECO:0000256" key="2">
    <source>
        <dbReference type="ARBA" id="ARBA00022771"/>
    </source>
</evidence>
<dbReference type="PROSITE" id="PS00518">
    <property type="entry name" value="ZF_RING_1"/>
    <property type="match status" value="1"/>
</dbReference>
<dbReference type="InterPro" id="IPR013083">
    <property type="entry name" value="Znf_RING/FYVE/PHD"/>
</dbReference>
<dbReference type="GO" id="GO:0009898">
    <property type="term" value="C:cytoplasmic side of plasma membrane"/>
    <property type="evidence" value="ECO:0007669"/>
    <property type="project" value="TreeGrafter"/>
</dbReference>
<dbReference type="PANTHER" id="PTHR10131">
    <property type="entry name" value="TNF RECEPTOR ASSOCIATED FACTOR"/>
    <property type="match status" value="1"/>
</dbReference>
<evidence type="ECO:0000256" key="3">
    <source>
        <dbReference type="ARBA" id="ARBA00022833"/>
    </source>
</evidence>
<feature type="compositionally biased region" description="Low complexity" evidence="5">
    <location>
        <begin position="207"/>
        <end position="221"/>
    </location>
</feature>
<keyword evidence="3" id="KW-0862">Zinc</keyword>
<keyword evidence="8" id="KW-1185">Reference proteome</keyword>
<evidence type="ECO:0000256" key="4">
    <source>
        <dbReference type="PROSITE-ProRule" id="PRU00175"/>
    </source>
</evidence>
<feature type="compositionally biased region" description="Low complexity" evidence="5">
    <location>
        <begin position="322"/>
        <end position="336"/>
    </location>
</feature>
<feature type="domain" description="RING-type" evidence="6">
    <location>
        <begin position="32"/>
        <end position="71"/>
    </location>
</feature>
<feature type="compositionally biased region" description="Polar residues" evidence="5">
    <location>
        <begin position="310"/>
        <end position="321"/>
    </location>
</feature>
<evidence type="ECO:0000313" key="7">
    <source>
        <dbReference type="EMBL" id="KAH9364279.1"/>
    </source>
</evidence>
<protein>
    <recommendedName>
        <fullName evidence="6">RING-type domain-containing protein</fullName>
    </recommendedName>
</protein>
<dbReference type="SUPFAM" id="SSF49599">
    <property type="entry name" value="TRAF domain-like"/>
    <property type="match status" value="1"/>
</dbReference>
<feature type="region of interest" description="Disordered" evidence="5">
    <location>
        <begin position="168"/>
        <end position="221"/>
    </location>
</feature>
<feature type="compositionally biased region" description="Polar residues" evidence="5">
    <location>
        <begin position="259"/>
        <end position="268"/>
    </location>
</feature>
<dbReference type="GO" id="GO:0008270">
    <property type="term" value="F:zinc ion binding"/>
    <property type="evidence" value="ECO:0007669"/>
    <property type="project" value="UniProtKB-KW"/>
</dbReference>
<keyword evidence="1" id="KW-0479">Metal-binding</keyword>
<comment type="caution">
    <text evidence="7">The sequence shown here is derived from an EMBL/GenBank/DDBJ whole genome shotgun (WGS) entry which is preliminary data.</text>
</comment>
<evidence type="ECO:0000256" key="5">
    <source>
        <dbReference type="SAM" id="MobiDB-lite"/>
    </source>
</evidence>
<proteinExistence type="predicted"/>
<sequence>MSSTKRQLVGVDESLDWRPLEFVDEIPQALVCTLCGVIPGFLEKILPCCHVFCPACYEKITQRERICPVDRRPFLSDAVESLGSSGAGLKELRVRCPNSARGCTFVNKLSKLKHHFLEQCRLGEVQCPQCEMTMPQTEALDHNLQHCSGSPAGMPAVVRKSTPLNLESEAAASGGSSRDNSSGFSGGSSSSRSRRRRRRRKKRGKKSSSVPKASSAETVSAAAVGKDQLVAMIKDYLQDDAGSSVRSVSSGSSREPSRENSLVHSSSKAKPCEHKMAKATERTEGVSKVPSEEDQFLGKVDSAISKTQKALSTAATSKEQQPSTSGASSTPTTVKPTPGPPRSKTAASTVPRRDPREASSRPGRSGARQLRAVRVRRHLAEDRRVVPVHRGEPGTGTPWNESGNMRLPLVPNPDSVPTPPHAHLGRWDFWSPTKELELRDLKARGFLSSGSLCVAVEVE</sequence>
<evidence type="ECO:0000259" key="6">
    <source>
        <dbReference type="PROSITE" id="PS50089"/>
    </source>
</evidence>
<dbReference type="OrthoDB" id="6475477at2759"/>
<feature type="compositionally biased region" description="Low complexity" evidence="5">
    <location>
        <begin position="168"/>
        <end position="191"/>
    </location>
</feature>
<reference evidence="7 8" key="1">
    <citation type="journal article" date="2020" name="Cell">
        <title>Large-Scale Comparative Analyses of Tick Genomes Elucidate Their Genetic Diversity and Vector Capacities.</title>
        <authorList>
            <consortium name="Tick Genome and Microbiome Consortium (TIGMIC)"/>
            <person name="Jia N."/>
            <person name="Wang J."/>
            <person name="Shi W."/>
            <person name="Du L."/>
            <person name="Sun Y."/>
            <person name="Zhan W."/>
            <person name="Jiang J.F."/>
            <person name="Wang Q."/>
            <person name="Zhang B."/>
            <person name="Ji P."/>
            <person name="Bell-Sakyi L."/>
            <person name="Cui X.M."/>
            <person name="Yuan T.T."/>
            <person name="Jiang B.G."/>
            <person name="Yang W.F."/>
            <person name="Lam T.T."/>
            <person name="Chang Q.C."/>
            <person name="Ding S.J."/>
            <person name="Wang X.J."/>
            <person name="Zhu J.G."/>
            <person name="Ruan X.D."/>
            <person name="Zhao L."/>
            <person name="Wei J.T."/>
            <person name="Ye R.Z."/>
            <person name="Que T.C."/>
            <person name="Du C.H."/>
            <person name="Zhou Y.H."/>
            <person name="Cheng J.X."/>
            <person name="Dai P.F."/>
            <person name="Guo W.B."/>
            <person name="Han X.H."/>
            <person name="Huang E.J."/>
            <person name="Li L.F."/>
            <person name="Wei W."/>
            <person name="Gao Y.C."/>
            <person name="Liu J.Z."/>
            <person name="Shao H.Z."/>
            <person name="Wang X."/>
            <person name="Wang C.C."/>
            <person name="Yang T.C."/>
            <person name="Huo Q.B."/>
            <person name="Li W."/>
            <person name="Chen H.Y."/>
            <person name="Chen S.E."/>
            <person name="Zhou L.G."/>
            <person name="Ni X.B."/>
            <person name="Tian J.H."/>
            <person name="Sheng Y."/>
            <person name="Liu T."/>
            <person name="Pan Y.S."/>
            <person name="Xia L.Y."/>
            <person name="Li J."/>
            <person name="Zhao F."/>
            <person name="Cao W.C."/>
        </authorList>
    </citation>
    <scope>NUCLEOTIDE SEQUENCE [LARGE SCALE GENOMIC DNA]</scope>
    <source>
        <strain evidence="7">HaeL-2018</strain>
    </source>
</reference>
<dbReference type="VEuPathDB" id="VectorBase:HLOH_053408"/>
<keyword evidence="2 4" id="KW-0863">Zinc-finger</keyword>
<feature type="compositionally biased region" description="Basic residues" evidence="5">
    <location>
        <begin position="192"/>
        <end position="206"/>
    </location>
</feature>
<name>A0A9J6FN64_HAELO</name>
<dbReference type="AlphaFoldDB" id="A0A9J6FN64"/>
<gene>
    <name evidence="7" type="ORF">HPB48_008483</name>
</gene>